<feature type="transmembrane region" description="Helical" evidence="6">
    <location>
        <begin position="147"/>
        <end position="165"/>
    </location>
</feature>
<keyword evidence="9" id="KW-1185">Reference proteome</keyword>
<evidence type="ECO:0000259" key="7">
    <source>
        <dbReference type="Pfam" id="PF00892"/>
    </source>
</evidence>
<evidence type="ECO:0000256" key="5">
    <source>
        <dbReference type="ARBA" id="ARBA00023136"/>
    </source>
</evidence>
<dbReference type="SUPFAM" id="SSF103481">
    <property type="entry name" value="Multidrug resistance efflux transporter EmrE"/>
    <property type="match status" value="2"/>
</dbReference>
<name>A8HZL4_AZOC5</name>
<dbReference type="PANTHER" id="PTHR32322">
    <property type="entry name" value="INNER MEMBRANE TRANSPORTER"/>
    <property type="match status" value="1"/>
</dbReference>
<feature type="transmembrane region" description="Helical" evidence="6">
    <location>
        <begin position="55"/>
        <end position="77"/>
    </location>
</feature>
<feature type="transmembrane region" description="Helical" evidence="6">
    <location>
        <begin position="171"/>
        <end position="192"/>
    </location>
</feature>
<dbReference type="Proteomes" id="UP000000270">
    <property type="component" value="Chromosome"/>
</dbReference>
<reference evidence="8 9" key="3">
    <citation type="journal article" date="2008" name="BMC Genomics">
        <title>The genome of the versatile nitrogen fixer Azorhizobium caulinodans ORS571.</title>
        <authorList>
            <person name="Lee KB."/>
            <person name="Backer P.D."/>
            <person name="Aono T."/>
            <person name="Liu CT."/>
            <person name="Suzuki S."/>
            <person name="Suzuki T."/>
            <person name="Kaneko T."/>
            <person name="Yamada M."/>
            <person name="Tabata S."/>
            <person name="Kupfer D.M."/>
            <person name="Najar F.Z."/>
            <person name="Wiley G.B."/>
            <person name="Roe B."/>
            <person name="Binnewies T.T."/>
            <person name="Ussery D.W."/>
            <person name="D'Haeze W."/>
            <person name="Herder J.D."/>
            <person name="Gevers D."/>
            <person name="Vereecke D."/>
            <person name="Holsters M."/>
            <person name="Oyaizu H."/>
        </authorList>
    </citation>
    <scope>NUCLEOTIDE SEQUENCE [LARGE SCALE GENOMIC DNA]</scope>
    <source>
        <strain evidence="9">ATCC 43989 / DSM 5975 / JCM 20966 / LMG 6465 / NBRC 14845 / NCIMB 13405 / ORS 571</strain>
    </source>
</reference>
<feature type="transmembrane region" description="Helical" evidence="6">
    <location>
        <begin position="89"/>
        <end position="108"/>
    </location>
</feature>
<dbReference type="PANTHER" id="PTHR32322:SF2">
    <property type="entry name" value="EAMA DOMAIN-CONTAINING PROTEIN"/>
    <property type="match status" value="1"/>
</dbReference>
<keyword evidence="5 6" id="KW-0472">Membrane</keyword>
<comment type="similarity">
    <text evidence="2">Belongs to the EamA transporter family.</text>
</comment>
<feature type="transmembrane region" description="Helical" evidence="6">
    <location>
        <begin position="114"/>
        <end position="135"/>
    </location>
</feature>
<evidence type="ECO:0000256" key="4">
    <source>
        <dbReference type="ARBA" id="ARBA00022989"/>
    </source>
</evidence>
<organism evidence="8 9">
    <name type="scientific">Azorhizobium caulinodans (strain ATCC 43989 / DSM 5975 / JCM 20966 / LMG 6465 / NBRC 14845 / NCIMB 13405 / ORS 571)</name>
    <dbReference type="NCBI Taxonomy" id="438753"/>
    <lineage>
        <taxon>Bacteria</taxon>
        <taxon>Pseudomonadati</taxon>
        <taxon>Pseudomonadota</taxon>
        <taxon>Alphaproteobacteria</taxon>
        <taxon>Hyphomicrobiales</taxon>
        <taxon>Xanthobacteraceae</taxon>
        <taxon>Azorhizobium</taxon>
    </lineage>
</organism>
<dbReference type="InterPro" id="IPR050638">
    <property type="entry name" value="AA-Vitamin_Transporters"/>
</dbReference>
<dbReference type="GO" id="GO:0016020">
    <property type="term" value="C:membrane"/>
    <property type="evidence" value="ECO:0007669"/>
    <property type="project" value="UniProtKB-SubCell"/>
</dbReference>
<feature type="transmembrane region" description="Helical" evidence="6">
    <location>
        <begin position="235"/>
        <end position="256"/>
    </location>
</feature>
<evidence type="ECO:0000313" key="8">
    <source>
        <dbReference type="EMBL" id="BAF90595.1"/>
    </source>
</evidence>
<reference evidence="8 9" key="6">
    <citation type="journal article" date="2011" name="Appl. Environ. Microbiol.">
        <title>Involvement of the azorhizobial chromosome partition gene (parA) in the onset of bacteroid differentiation during Sesbania rostrata stem nodule development.</title>
        <authorList>
            <person name="Liu CT."/>
            <person name="Lee KB."/>
            <person name="Wang YS."/>
            <person name="Peng MH."/>
            <person name="Lee KT."/>
            <person name="Suzuki S."/>
            <person name="Suzuki T."/>
            <person name="Oyaizu H."/>
        </authorList>
    </citation>
    <scope>NUCLEOTIDE SEQUENCE [LARGE SCALE GENOMIC DNA]</scope>
    <source>
        <strain evidence="9">ATCC 43989 / DSM 5975 / JCM 20966 / LMG 6465 / NBRC 14845 / NCIMB 13405 / ORS 571</strain>
    </source>
</reference>
<feature type="transmembrane region" description="Helical" evidence="6">
    <location>
        <begin position="204"/>
        <end position="223"/>
    </location>
</feature>
<gene>
    <name evidence="8" type="ordered locus">AZC_4597</name>
</gene>
<evidence type="ECO:0000313" key="9">
    <source>
        <dbReference type="Proteomes" id="UP000000270"/>
    </source>
</evidence>
<sequence length="309" mass="32246">MAWWARGDAPMPTARLTPSRAATSPLGATPLLIALFCVLWSSAFAAGKIALAECPPLLLLSIRFLIAGAIILGLCAALGGFRRLDAREWAALILAGALNNALYLGLSFTGMTTVSSGFTAVIISANPLLTALVAGPVLGERLTLRKLAGLLLGMAGVAIVLRSRLGSGHESLVGTLFVVGGLFALTAGTLVYKRLRTSAGLWQASGIQCLAGGVVLFPVALATEPLSAIHVTGPFLWAFAYLVVAVSIGGYSLWYFILNRSSATEATALHFLMPPLGLFFGWVVLGEHVPPLDFLGVVPIAAGIWLVTR</sequence>
<proteinExistence type="inferred from homology"/>
<dbReference type="InterPro" id="IPR037185">
    <property type="entry name" value="EmrE-like"/>
</dbReference>
<keyword evidence="3 6" id="KW-0812">Transmembrane</keyword>
<dbReference type="AlphaFoldDB" id="A8HZL4"/>
<accession>A8HZL4</accession>
<dbReference type="HOGENOM" id="CLU_033863_10_3_5"/>
<evidence type="ECO:0000256" key="2">
    <source>
        <dbReference type="ARBA" id="ARBA00007362"/>
    </source>
</evidence>
<reference evidence="9" key="2">
    <citation type="submission" date="2007-04" db="EMBL/GenBank/DDBJ databases">
        <title>Complete genome sequence of the nitrogen-fixing bacterium Azorhizobium caulinodans ORS571.</title>
        <authorList>
            <person name="Lee K.B."/>
            <person name="Backer P.D."/>
            <person name="Aono T."/>
            <person name="Liu C.T."/>
            <person name="Suzuki S."/>
            <person name="Suzuki T."/>
            <person name="Kaneko T."/>
            <person name="Yamada M."/>
            <person name="Tabata S."/>
            <person name="Kupfer D.M."/>
            <person name="Najar F.Z."/>
            <person name="Wiley G.B."/>
            <person name="Roe B."/>
            <person name="Binnewies T."/>
            <person name="Ussery D."/>
            <person name="Vereecke D."/>
            <person name="Gevers D."/>
            <person name="Holsters M."/>
            <person name="Oyaizu H."/>
        </authorList>
    </citation>
    <scope>NUCLEOTIDE SEQUENCE [LARGE SCALE GENOMIC DNA]</scope>
    <source>
        <strain evidence="9">ATCC 43989 / DSM 5975 / JCM 20966 / LMG 6465 / NBRC 14845 / NCIMB 13405 / ORS 571</strain>
    </source>
</reference>
<dbReference type="KEGG" id="azc:AZC_4597"/>
<dbReference type="STRING" id="438753.AZC_4597"/>
<evidence type="ECO:0000256" key="1">
    <source>
        <dbReference type="ARBA" id="ARBA00004141"/>
    </source>
</evidence>
<keyword evidence="4 6" id="KW-1133">Transmembrane helix</keyword>
<feature type="transmembrane region" description="Helical" evidence="6">
    <location>
        <begin position="291"/>
        <end position="308"/>
    </location>
</feature>
<dbReference type="Pfam" id="PF00892">
    <property type="entry name" value="EamA"/>
    <property type="match status" value="2"/>
</dbReference>
<dbReference type="eggNOG" id="COG0697">
    <property type="taxonomic scope" value="Bacteria"/>
</dbReference>
<feature type="domain" description="EamA" evidence="7">
    <location>
        <begin position="174"/>
        <end position="308"/>
    </location>
</feature>
<comment type="subcellular location">
    <subcellularLocation>
        <location evidence="1">Membrane</location>
        <topology evidence="1">Multi-pass membrane protein</topology>
    </subcellularLocation>
</comment>
<reference evidence="8 9" key="5">
    <citation type="journal article" date="2010" name="Appl. Environ. Microbiol.">
        <title>phrR-like gene praR of Azorhizobium caulinodans ORS571 is essential for symbiosis with Sesbania rostrata and is involved in expression of reb genes.</title>
        <authorList>
            <person name="Akiba N."/>
            <person name="Aono T."/>
            <person name="Toyazaki H."/>
            <person name="Sato S."/>
            <person name="Oyaizu H."/>
        </authorList>
    </citation>
    <scope>NUCLEOTIDE SEQUENCE [LARGE SCALE GENOMIC DNA]</scope>
    <source>
        <strain evidence="9">ATCC 43989 / DSM 5975 / JCM 20966 / LMG 6465 / NBRC 14845 / NCIMB 13405 / ORS 571</strain>
    </source>
</reference>
<dbReference type="InterPro" id="IPR000620">
    <property type="entry name" value="EamA_dom"/>
</dbReference>
<feature type="domain" description="EamA" evidence="7">
    <location>
        <begin position="31"/>
        <end position="161"/>
    </location>
</feature>
<feature type="transmembrane region" description="Helical" evidence="6">
    <location>
        <begin position="268"/>
        <end position="285"/>
    </location>
</feature>
<reference evidence="8 9" key="1">
    <citation type="journal article" date="2007" name="Appl. Environ. Microbiol.">
        <title>Rhizobial factors required for stem nodule maturation and maintenance in Sesbania rostrata-Azorhizobium caulinodans ORS571 symbiosis.</title>
        <authorList>
            <person name="Suzuki S."/>
            <person name="Aono T."/>
            <person name="Lee KB."/>
            <person name="Suzuki T."/>
            <person name="Liu CT."/>
            <person name="Miwa H."/>
            <person name="Wakao S."/>
            <person name="Iki T."/>
            <person name="Oyaizu H."/>
        </authorList>
    </citation>
    <scope>NUCLEOTIDE SEQUENCE [LARGE SCALE GENOMIC DNA]</scope>
    <source>
        <strain evidence="9">ATCC 43989 / DSM 5975 / JCM 20966 / LMG 6465 / NBRC 14845 / NCIMB 13405 / ORS 571</strain>
    </source>
</reference>
<dbReference type="EMBL" id="AP009384">
    <property type="protein sequence ID" value="BAF90595.1"/>
    <property type="molecule type" value="Genomic_DNA"/>
</dbReference>
<evidence type="ECO:0000256" key="6">
    <source>
        <dbReference type="SAM" id="Phobius"/>
    </source>
</evidence>
<evidence type="ECO:0000256" key="3">
    <source>
        <dbReference type="ARBA" id="ARBA00022692"/>
    </source>
</evidence>
<protein>
    <submittedName>
        <fullName evidence="8">Putative integral membrane protein</fullName>
    </submittedName>
</protein>
<reference evidence="8 9" key="4">
    <citation type="journal article" date="2009" name="Appl. Environ. Microbiol.">
        <title>Comparative genome-wide transcriptional profiling of Azorhizobium caulinodans ORS571 grown under free-living and symbiotic conditions.</title>
        <authorList>
            <person name="Tsukada S."/>
            <person name="Aono T."/>
            <person name="Akiba N."/>
            <person name="Lee KB."/>
            <person name="Liu CT."/>
            <person name="Toyazaki H."/>
            <person name="Oyaizu H."/>
        </authorList>
    </citation>
    <scope>NUCLEOTIDE SEQUENCE [LARGE SCALE GENOMIC DNA]</scope>
    <source>
        <strain evidence="9">ATCC 43989 / DSM 5975 / JCM 20966 / LMG 6465 / NBRC 14845 / NCIMB 13405 / ORS 571</strain>
    </source>
</reference>